<sequence>MNPEISRDFAAPAIDTATPSAAAIPDALANFDQLPNSANVRLPVVMALFACSPATVWRRVKKGTLPAPRKLSEAVTAWNVGELRKALRGEQWK</sequence>
<dbReference type="InterPro" id="IPR010260">
    <property type="entry name" value="AlpA"/>
</dbReference>
<organism evidence="1 2">
    <name type="scientific">Thauera aminoaromatica</name>
    <dbReference type="NCBI Taxonomy" id="164330"/>
    <lineage>
        <taxon>Bacteria</taxon>
        <taxon>Pseudomonadati</taxon>
        <taxon>Pseudomonadota</taxon>
        <taxon>Betaproteobacteria</taxon>
        <taxon>Rhodocyclales</taxon>
        <taxon>Zoogloeaceae</taxon>
        <taxon>Thauera</taxon>
    </lineage>
</organism>
<dbReference type="Proteomes" id="UP000321192">
    <property type="component" value="Unassembled WGS sequence"/>
</dbReference>
<dbReference type="Pfam" id="PF05930">
    <property type="entry name" value="Phage_AlpA"/>
    <property type="match status" value="1"/>
</dbReference>
<dbReference type="EMBL" id="SSFD01000141">
    <property type="protein sequence ID" value="TXH85591.1"/>
    <property type="molecule type" value="Genomic_DNA"/>
</dbReference>
<protein>
    <submittedName>
        <fullName evidence="1">AlpA family phage regulatory protein</fullName>
    </submittedName>
</protein>
<dbReference type="AlphaFoldDB" id="A0A5C7SS76"/>
<proteinExistence type="predicted"/>
<accession>A0A5C7SS76</accession>
<gene>
    <name evidence="1" type="ORF">E6Q80_09520</name>
</gene>
<evidence type="ECO:0000313" key="2">
    <source>
        <dbReference type="Proteomes" id="UP000321192"/>
    </source>
</evidence>
<comment type="caution">
    <text evidence="1">The sequence shown here is derived from an EMBL/GenBank/DDBJ whole genome shotgun (WGS) entry which is preliminary data.</text>
</comment>
<reference evidence="1 2" key="1">
    <citation type="submission" date="2018-09" db="EMBL/GenBank/DDBJ databases">
        <title>Metagenome Assembled Genomes from an Advanced Water Purification Facility.</title>
        <authorList>
            <person name="Stamps B.W."/>
            <person name="Spear J.R."/>
        </authorList>
    </citation>
    <scope>NUCLEOTIDE SEQUENCE [LARGE SCALE GENOMIC DNA]</scope>
    <source>
        <strain evidence="1">Bin_27_1</strain>
    </source>
</reference>
<evidence type="ECO:0000313" key="1">
    <source>
        <dbReference type="EMBL" id="TXH85591.1"/>
    </source>
</evidence>
<dbReference type="RefSeq" id="WP_276658453.1">
    <property type="nucleotide sequence ID" value="NZ_SSFD01000141.1"/>
</dbReference>
<name>A0A5C7SS76_THASP</name>